<sequence length="189" mass="21070">MRHDEWKWRSLGLALLLGPGLSLAEPAGKADTVGKIAPARSADSAFFIARSTNQNQVHYGVRVDEHCQPRGPQPVHAYWRMLEKGDKAVEPLLGREGPAYGLVDSQQVEATASGWTVHVRLRAWPDRTIDVEVFRENGRCAARAWTRMEGRAAQIERIFVKTAWPTGVDYVLLNGTGTDGRSAREVIRR</sequence>
<dbReference type="AlphaFoldDB" id="A0A848LA42"/>
<protein>
    <submittedName>
        <fullName evidence="3">DUF4833 domain-containing protein</fullName>
    </submittedName>
</protein>
<evidence type="ECO:0000313" key="3">
    <source>
        <dbReference type="EMBL" id="NMO15447.1"/>
    </source>
</evidence>
<dbReference type="EMBL" id="JABBJJ010000039">
    <property type="protein sequence ID" value="NMO15447.1"/>
    <property type="molecule type" value="Genomic_DNA"/>
</dbReference>
<keyword evidence="4" id="KW-1185">Reference proteome</keyword>
<dbReference type="Pfam" id="PF16117">
    <property type="entry name" value="DUF4833"/>
    <property type="match status" value="1"/>
</dbReference>
<gene>
    <name evidence="3" type="ORF">HG543_11365</name>
</gene>
<evidence type="ECO:0000259" key="2">
    <source>
        <dbReference type="Pfam" id="PF16117"/>
    </source>
</evidence>
<name>A0A848LA42_9BACT</name>
<dbReference type="RefSeq" id="WP_169344739.1">
    <property type="nucleotide sequence ID" value="NZ_JABBJJ010000039.1"/>
</dbReference>
<feature type="domain" description="DUF4833" evidence="2">
    <location>
        <begin position="46"/>
        <end position="180"/>
    </location>
</feature>
<organism evidence="3 4">
    <name type="scientific">Pyxidicoccus fallax</name>
    <dbReference type="NCBI Taxonomy" id="394095"/>
    <lineage>
        <taxon>Bacteria</taxon>
        <taxon>Pseudomonadati</taxon>
        <taxon>Myxococcota</taxon>
        <taxon>Myxococcia</taxon>
        <taxon>Myxococcales</taxon>
        <taxon>Cystobacterineae</taxon>
        <taxon>Myxococcaceae</taxon>
        <taxon>Pyxidicoccus</taxon>
    </lineage>
</organism>
<reference evidence="3 4" key="1">
    <citation type="submission" date="2020-04" db="EMBL/GenBank/DDBJ databases">
        <title>Draft genome of Pyxidicoccus fallax type strain.</title>
        <authorList>
            <person name="Whitworth D.E."/>
        </authorList>
    </citation>
    <scope>NUCLEOTIDE SEQUENCE [LARGE SCALE GENOMIC DNA]</scope>
    <source>
        <strain evidence="3 4">DSM 14698</strain>
    </source>
</reference>
<keyword evidence="1" id="KW-0732">Signal</keyword>
<dbReference type="Proteomes" id="UP000518300">
    <property type="component" value="Unassembled WGS sequence"/>
</dbReference>
<proteinExistence type="predicted"/>
<comment type="caution">
    <text evidence="3">The sequence shown here is derived from an EMBL/GenBank/DDBJ whole genome shotgun (WGS) entry which is preliminary data.</text>
</comment>
<dbReference type="InterPro" id="IPR032269">
    <property type="entry name" value="DUF4833"/>
</dbReference>
<feature type="signal peptide" evidence="1">
    <location>
        <begin position="1"/>
        <end position="24"/>
    </location>
</feature>
<evidence type="ECO:0000313" key="4">
    <source>
        <dbReference type="Proteomes" id="UP000518300"/>
    </source>
</evidence>
<accession>A0A848LA42</accession>
<evidence type="ECO:0000256" key="1">
    <source>
        <dbReference type="SAM" id="SignalP"/>
    </source>
</evidence>
<feature type="chain" id="PRO_5032496379" evidence="1">
    <location>
        <begin position="25"/>
        <end position="189"/>
    </location>
</feature>